<keyword evidence="8" id="KW-1185">Reference proteome</keyword>
<dbReference type="SUPFAM" id="SSF53756">
    <property type="entry name" value="UDP-Glycosyltransferase/glycogen phosphorylase"/>
    <property type="match status" value="1"/>
</dbReference>
<protein>
    <submittedName>
        <fullName evidence="7">Glycosyl transferase family 28</fullName>
    </submittedName>
</protein>
<dbReference type="OrthoDB" id="9814973at2"/>
<evidence type="ECO:0000256" key="1">
    <source>
        <dbReference type="ARBA" id="ARBA00004240"/>
    </source>
</evidence>
<accession>A0A372NXS2</accession>
<dbReference type="AlphaFoldDB" id="A0A372NXS2"/>
<evidence type="ECO:0000256" key="3">
    <source>
        <dbReference type="ARBA" id="ARBA00022676"/>
    </source>
</evidence>
<comment type="similarity">
    <text evidence="2">Belongs to the glycosyltransferase 28 family.</text>
</comment>
<dbReference type="GO" id="GO:0016758">
    <property type="term" value="F:hexosyltransferase activity"/>
    <property type="evidence" value="ECO:0007669"/>
    <property type="project" value="InterPro"/>
</dbReference>
<reference evidence="7 8" key="1">
    <citation type="submission" date="2018-08" db="EMBL/GenBank/DDBJ databases">
        <title>Mucilaginibacter sp. MYSH2.</title>
        <authorList>
            <person name="Seo T."/>
        </authorList>
    </citation>
    <scope>NUCLEOTIDE SEQUENCE [LARGE SCALE GENOMIC DNA]</scope>
    <source>
        <strain evidence="7 8">MYSH2</strain>
    </source>
</reference>
<keyword evidence="4 7" id="KW-0808">Transferase</keyword>
<dbReference type="PANTHER" id="PTHR12867:SF6">
    <property type="entry name" value="N-ACETYLGLUCOSAMINYLDIPHOSPHODOLICHOL N-ACETYLGLUCOSAMINYLTRANSFERASE"/>
    <property type="match status" value="1"/>
</dbReference>
<comment type="caution">
    <text evidence="7">The sequence shown here is derived from an EMBL/GenBank/DDBJ whole genome shotgun (WGS) entry which is preliminary data.</text>
</comment>
<evidence type="ECO:0000256" key="4">
    <source>
        <dbReference type="ARBA" id="ARBA00022679"/>
    </source>
</evidence>
<dbReference type="InterPro" id="IPR007235">
    <property type="entry name" value="Glyco_trans_28_C"/>
</dbReference>
<dbReference type="Gene3D" id="3.40.50.2000">
    <property type="entry name" value="Glycogen Phosphorylase B"/>
    <property type="match status" value="1"/>
</dbReference>
<dbReference type="EMBL" id="QWDC01000001">
    <property type="protein sequence ID" value="RFZ94842.1"/>
    <property type="molecule type" value="Genomic_DNA"/>
</dbReference>
<dbReference type="PANTHER" id="PTHR12867">
    <property type="entry name" value="GLYCOSYL TRANSFERASE-RELATED"/>
    <property type="match status" value="1"/>
</dbReference>
<dbReference type="Pfam" id="PF04101">
    <property type="entry name" value="Glyco_tran_28_C"/>
    <property type="match status" value="1"/>
</dbReference>
<keyword evidence="3" id="KW-0328">Glycosyltransferase</keyword>
<evidence type="ECO:0000256" key="5">
    <source>
        <dbReference type="ARBA" id="ARBA00022824"/>
    </source>
</evidence>
<proteinExistence type="inferred from homology"/>
<name>A0A372NXS2_9SPHI</name>
<dbReference type="InterPro" id="IPR048097">
    <property type="entry name" value="Cps14G-like"/>
</dbReference>
<dbReference type="Proteomes" id="UP000264217">
    <property type="component" value="Unassembled WGS sequence"/>
</dbReference>
<dbReference type="NCBIfam" id="NF041548">
    <property type="entry name" value="PssE"/>
    <property type="match status" value="1"/>
</dbReference>
<dbReference type="InterPro" id="IPR039042">
    <property type="entry name" value="Alg13-like"/>
</dbReference>
<evidence type="ECO:0000313" key="7">
    <source>
        <dbReference type="EMBL" id="RFZ94842.1"/>
    </source>
</evidence>
<dbReference type="GO" id="GO:0006488">
    <property type="term" value="P:dolichol-linked oligosaccharide biosynthetic process"/>
    <property type="evidence" value="ECO:0007669"/>
    <property type="project" value="InterPro"/>
</dbReference>
<organism evidence="7 8">
    <name type="scientific">Mucilaginibacter conchicola</name>
    <dbReference type="NCBI Taxonomy" id="2303333"/>
    <lineage>
        <taxon>Bacteria</taxon>
        <taxon>Pseudomonadati</taxon>
        <taxon>Bacteroidota</taxon>
        <taxon>Sphingobacteriia</taxon>
        <taxon>Sphingobacteriales</taxon>
        <taxon>Sphingobacteriaceae</taxon>
        <taxon>Mucilaginibacter</taxon>
    </lineage>
</organism>
<dbReference type="RefSeq" id="WP_117390400.1">
    <property type="nucleotide sequence ID" value="NZ_QWDC01000001.1"/>
</dbReference>
<comment type="subcellular location">
    <subcellularLocation>
        <location evidence="1">Endoplasmic reticulum</location>
    </subcellularLocation>
</comment>
<gene>
    <name evidence="7" type="ORF">D0C36_04730</name>
</gene>
<sequence>MVFVTAGTQLPFDRLIEAVDDIASMHPDVQFVVQALSSRYKAKHVEVVDFLSSQEFDQYFKQANMIISHAGMGTIISALVKKKPIIVMPRQYAFNEHRNDHQVGTAKQMEANGYVYVAYDSDELKTLFKNMWPDNLNIRATISDVASDEIIQSLNDFIKSK</sequence>
<evidence type="ECO:0000259" key="6">
    <source>
        <dbReference type="Pfam" id="PF04101"/>
    </source>
</evidence>
<keyword evidence="5" id="KW-0256">Endoplasmic reticulum</keyword>
<evidence type="ECO:0000256" key="2">
    <source>
        <dbReference type="ARBA" id="ARBA00006962"/>
    </source>
</evidence>
<evidence type="ECO:0000313" key="8">
    <source>
        <dbReference type="Proteomes" id="UP000264217"/>
    </source>
</evidence>
<feature type="domain" description="Glycosyl transferase family 28 C-terminal" evidence="6">
    <location>
        <begin position="1"/>
        <end position="137"/>
    </location>
</feature>